<dbReference type="AlphaFoldDB" id="A0A8J2HC90"/>
<organism evidence="2 3">
    <name type="scientific">Cotesia congregata</name>
    <name type="common">Parasitoid wasp</name>
    <name type="synonym">Apanteles congregatus</name>
    <dbReference type="NCBI Taxonomy" id="51543"/>
    <lineage>
        <taxon>Eukaryota</taxon>
        <taxon>Metazoa</taxon>
        <taxon>Ecdysozoa</taxon>
        <taxon>Arthropoda</taxon>
        <taxon>Hexapoda</taxon>
        <taxon>Insecta</taxon>
        <taxon>Pterygota</taxon>
        <taxon>Neoptera</taxon>
        <taxon>Endopterygota</taxon>
        <taxon>Hymenoptera</taxon>
        <taxon>Apocrita</taxon>
        <taxon>Ichneumonoidea</taxon>
        <taxon>Braconidae</taxon>
        <taxon>Microgastrinae</taxon>
        <taxon>Cotesia</taxon>
    </lineage>
</organism>
<keyword evidence="3" id="KW-1185">Reference proteome</keyword>
<evidence type="ECO:0000313" key="2">
    <source>
        <dbReference type="EMBL" id="CAG5093012.1"/>
    </source>
</evidence>
<keyword evidence="2" id="KW-0645">Protease</keyword>
<reference evidence="2" key="1">
    <citation type="submission" date="2021-04" db="EMBL/GenBank/DDBJ databases">
        <authorList>
            <person name="Chebbi M.A.C M."/>
        </authorList>
    </citation>
    <scope>NUCLEOTIDE SEQUENCE</scope>
</reference>
<proteinExistence type="predicted"/>
<dbReference type="SUPFAM" id="SSF50494">
    <property type="entry name" value="Trypsin-like serine proteases"/>
    <property type="match status" value="1"/>
</dbReference>
<dbReference type="Pfam" id="PF00089">
    <property type="entry name" value="Trypsin"/>
    <property type="match status" value="1"/>
</dbReference>
<accession>A0A8J2HC90</accession>
<name>A0A8J2HC90_COTCN</name>
<dbReference type="InterPro" id="IPR009003">
    <property type="entry name" value="Peptidase_S1_PA"/>
</dbReference>
<dbReference type="InterPro" id="IPR018114">
    <property type="entry name" value="TRYPSIN_HIS"/>
</dbReference>
<dbReference type="Gene3D" id="2.40.10.10">
    <property type="entry name" value="Trypsin-like serine proteases"/>
    <property type="match status" value="1"/>
</dbReference>
<feature type="domain" description="Peptidase S1" evidence="1">
    <location>
        <begin position="1"/>
        <end position="138"/>
    </location>
</feature>
<dbReference type="GO" id="GO:0004252">
    <property type="term" value="F:serine-type endopeptidase activity"/>
    <property type="evidence" value="ECO:0007669"/>
    <property type="project" value="InterPro"/>
</dbReference>
<dbReference type="PANTHER" id="PTHR24258">
    <property type="entry name" value="SERINE PROTEASE-RELATED"/>
    <property type="match status" value="1"/>
</dbReference>
<comment type="caution">
    <text evidence="2">The sequence shown here is derived from an EMBL/GenBank/DDBJ whole genome shotgun (WGS) entry which is preliminary data.</text>
</comment>
<dbReference type="PROSITE" id="PS50240">
    <property type="entry name" value="TRYPSIN_DOM"/>
    <property type="match status" value="1"/>
</dbReference>
<dbReference type="Proteomes" id="UP000786811">
    <property type="component" value="Unassembled WGS sequence"/>
</dbReference>
<dbReference type="PANTHER" id="PTHR24258:SF116">
    <property type="entry name" value="FI16631P1-RELATED"/>
    <property type="match status" value="1"/>
</dbReference>
<protein>
    <submittedName>
        <fullName evidence="2">Serine protease 27-like</fullName>
    </submittedName>
</protein>
<keyword evidence="2" id="KW-0378">Hydrolase</keyword>
<sequence>MGDAPARYQVAQEHPSIVSIRFYGQHICGGVFITTRHILTAGHCLSDDDELGQGIVRYPKFLITVASGTNNCYHPANVHKIKSFTIHPHYQGSISDYANDIAIIELEYAIQPDETRQIARLPRENTSPNVDATVVLDGGHPTREKKNCRSC</sequence>
<dbReference type="PRINTS" id="PR00722">
    <property type="entry name" value="CHYMOTRYPSIN"/>
</dbReference>
<dbReference type="InterPro" id="IPR001254">
    <property type="entry name" value="Trypsin_dom"/>
</dbReference>
<dbReference type="InterPro" id="IPR001314">
    <property type="entry name" value="Peptidase_S1A"/>
</dbReference>
<dbReference type="InterPro" id="IPR043504">
    <property type="entry name" value="Peptidase_S1_PA_chymotrypsin"/>
</dbReference>
<dbReference type="OrthoDB" id="6755574at2759"/>
<dbReference type="GO" id="GO:0006508">
    <property type="term" value="P:proteolysis"/>
    <property type="evidence" value="ECO:0007669"/>
    <property type="project" value="UniProtKB-KW"/>
</dbReference>
<evidence type="ECO:0000313" key="3">
    <source>
        <dbReference type="Proteomes" id="UP000786811"/>
    </source>
</evidence>
<dbReference type="PROSITE" id="PS00134">
    <property type="entry name" value="TRYPSIN_HIS"/>
    <property type="match status" value="1"/>
</dbReference>
<dbReference type="EMBL" id="CAJNRD030001120">
    <property type="protein sequence ID" value="CAG5093012.1"/>
    <property type="molecule type" value="Genomic_DNA"/>
</dbReference>
<gene>
    <name evidence="2" type="ORF">HICCMSTLAB_LOCUS6522</name>
</gene>
<evidence type="ECO:0000259" key="1">
    <source>
        <dbReference type="PROSITE" id="PS50240"/>
    </source>
</evidence>